<sequence>MTTLKKKEKKVIKLVDKVIKLRSTNEILCATRYKLIYIYSGNLSYFSKGIRKITKKIRMFPLT</sequence>
<evidence type="ECO:0000313" key="1">
    <source>
        <dbReference type="Proteomes" id="UP000887565"/>
    </source>
</evidence>
<protein>
    <submittedName>
        <fullName evidence="2">Uncharacterized protein</fullName>
    </submittedName>
</protein>
<evidence type="ECO:0000313" key="2">
    <source>
        <dbReference type="WBParaSite" id="nRc.2.0.1.t19426-RA"/>
    </source>
</evidence>
<organism evidence="1 2">
    <name type="scientific">Romanomermis culicivorax</name>
    <name type="common">Nematode worm</name>
    <dbReference type="NCBI Taxonomy" id="13658"/>
    <lineage>
        <taxon>Eukaryota</taxon>
        <taxon>Metazoa</taxon>
        <taxon>Ecdysozoa</taxon>
        <taxon>Nematoda</taxon>
        <taxon>Enoplea</taxon>
        <taxon>Dorylaimia</taxon>
        <taxon>Mermithida</taxon>
        <taxon>Mermithoidea</taxon>
        <taxon>Mermithidae</taxon>
        <taxon>Romanomermis</taxon>
    </lineage>
</organism>
<dbReference type="AlphaFoldDB" id="A0A915IYZ7"/>
<dbReference type="Proteomes" id="UP000887565">
    <property type="component" value="Unplaced"/>
</dbReference>
<proteinExistence type="predicted"/>
<dbReference type="WBParaSite" id="nRc.2.0.1.t19426-RA">
    <property type="protein sequence ID" value="nRc.2.0.1.t19426-RA"/>
    <property type="gene ID" value="nRc.2.0.1.g19426"/>
</dbReference>
<reference evidence="2" key="1">
    <citation type="submission" date="2022-11" db="UniProtKB">
        <authorList>
            <consortium name="WormBaseParasite"/>
        </authorList>
    </citation>
    <scope>IDENTIFICATION</scope>
</reference>
<name>A0A915IYZ7_ROMCU</name>
<accession>A0A915IYZ7</accession>
<keyword evidence="1" id="KW-1185">Reference proteome</keyword>